<protein>
    <submittedName>
        <fullName evidence="1">Uncharacterized protein</fullName>
    </submittedName>
</protein>
<dbReference type="AlphaFoldDB" id="A0A921ZLH9"/>
<dbReference type="EMBL" id="JH668648">
    <property type="protein sequence ID" value="KAG6460020.1"/>
    <property type="molecule type" value="Genomic_DNA"/>
</dbReference>
<organism evidence="1 2">
    <name type="scientific">Manduca sexta</name>
    <name type="common">Tobacco hawkmoth</name>
    <name type="synonym">Tobacco hornworm</name>
    <dbReference type="NCBI Taxonomy" id="7130"/>
    <lineage>
        <taxon>Eukaryota</taxon>
        <taxon>Metazoa</taxon>
        <taxon>Ecdysozoa</taxon>
        <taxon>Arthropoda</taxon>
        <taxon>Hexapoda</taxon>
        <taxon>Insecta</taxon>
        <taxon>Pterygota</taxon>
        <taxon>Neoptera</taxon>
        <taxon>Endopterygota</taxon>
        <taxon>Lepidoptera</taxon>
        <taxon>Glossata</taxon>
        <taxon>Ditrysia</taxon>
        <taxon>Bombycoidea</taxon>
        <taxon>Sphingidae</taxon>
        <taxon>Sphinginae</taxon>
        <taxon>Sphingini</taxon>
        <taxon>Manduca</taxon>
    </lineage>
</organism>
<gene>
    <name evidence="1" type="ORF">O3G_MSEX011721</name>
</gene>
<reference evidence="1" key="1">
    <citation type="journal article" date="2016" name="Insect Biochem. Mol. Biol.">
        <title>Multifaceted biological insights from a draft genome sequence of the tobacco hornworm moth, Manduca sexta.</title>
        <authorList>
            <person name="Kanost M.R."/>
            <person name="Arrese E.L."/>
            <person name="Cao X."/>
            <person name="Chen Y.R."/>
            <person name="Chellapilla S."/>
            <person name="Goldsmith M.R."/>
            <person name="Grosse-Wilde E."/>
            <person name="Heckel D.G."/>
            <person name="Herndon N."/>
            <person name="Jiang H."/>
            <person name="Papanicolaou A."/>
            <person name="Qu J."/>
            <person name="Soulages J.L."/>
            <person name="Vogel H."/>
            <person name="Walters J."/>
            <person name="Waterhouse R.M."/>
            <person name="Ahn S.J."/>
            <person name="Almeida F.C."/>
            <person name="An C."/>
            <person name="Aqrawi P."/>
            <person name="Bretschneider A."/>
            <person name="Bryant W.B."/>
            <person name="Bucks S."/>
            <person name="Chao H."/>
            <person name="Chevignon G."/>
            <person name="Christen J.M."/>
            <person name="Clarke D.F."/>
            <person name="Dittmer N.T."/>
            <person name="Ferguson L.C.F."/>
            <person name="Garavelou S."/>
            <person name="Gordon K.H.J."/>
            <person name="Gunaratna R.T."/>
            <person name="Han Y."/>
            <person name="Hauser F."/>
            <person name="He Y."/>
            <person name="Heidel-Fischer H."/>
            <person name="Hirsh A."/>
            <person name="Hu Y."/>
            <person name="Jiang H."/>
            <person name="Kalra D."/>
            <person name="Klinner C."/>
            <person name="Konig C."/>
            <person name="Kovar C."/>
            <person name="Kroll A.R."/>
            <person name="Kuwar S.S."/>
            <person name="Lee S.L."/>
            <person name="Lehman R."/>
            <person name="Li K."/>
            <person name="Li Z."/>
            <person name="Liang H."/>
            <person name="Lovelace S."/>
            <person name="Lu Z."/>
            <person name="Mansfield J.H."/>
            <person name="McCulloch K.J."/>
            <person name="Mathew T."/>
            <person name="Morton B."/>
            <person name="Muzny D.M."/>
            <person name="Neunemann D."/>
            <person name="Ongeri F."/>
            <person name="Pauchet Y."/>
            <person name="Pu L.L."/>
            <person name="Pyrousis I."/>
            <person name="Rao X.J."/>
            <person name="Redding A."/>
            <person name="Roesel C."/>
            <person name="Sanchez-Gracia A."/>
            <person name="Schaack S."/>
            <person name="Shukla A."/>
            <person name="Tetreau G."/>
            <person name="Wang Y."/>
            <person name="Xiong G.H."/>
            <person name="Traut W."/>
            <person name="Walsh T.K."/>
            <person name="Worley K.C."/>
            <person name="Wu D."/>
            <person name="Wu W."/>
            <person name="Wu Y.Q."/>
            <person name="Zhang X."/>
            <person name="Zou Z."/>
            <person name="Zucker H."/>
            <person name="Briscoe A.D."/>
            <person name="Burmester T."/>
            <person name="Clem R.J."/>
            <person name="Feyereisen R."/>
            <person name="Grimmelikhuijzen C.J.P."/>
            <person name="Hamodrakas S.J."/>
            <person name="Hansson B.S."/>
            <person name="Huguet E."/>
            <person name="Jermiin L.S."/>
            <person name="Lan Q."/>
            <person name="Lehman H.K."/>
            <person name="Lorenzen M."/>
            <person name="Merzendorfer H."/>
            <person name="Michalopoulos I."/>
            <person name="Morton D.B."/>
            <person name="Muthukrishnan S."/>
            <person name="Oakeshott J.G."/>
            <person name="Palmer W."/>
            <person name="Park Y."/>
            <person name="Passarelli A.L."/>
            <person name="Rozas J."/>
            <person name="Schwartz L.M."/>
            <person name="Smith W."/>
            <person name="Southgate A."/>
            <person name="Vilcinskas A."/>
            <person name="Vogt R."/>
            <person name="Wang P."/>
            <person name="Werren J."/>
            <person name="Yu X.Q."/>
            <person name="Zhou J.J."/>
            <person name="Brown S.J."/>
            <person name="Scherer S.E."/>
            <person name="Richards S."/>
            <person name="Blissard G.W."/>
        </authorList>
    </citation>
    <scope>NUCLEOTIDE SEQUENCE</scope>
</reference>
<name>A0A921ZLH9_MANSE</name>
<evidence type="ECO:0000313" key="2">
    <source>
        <dbReference type="Proteomes" id="UP000791440"/>
    </source>
</evidence>
<proteinExistence type="predicted"/>
<reference evidence="1" key="2">
    <citation type="submission" date="2020-12" db="EMBL/GenBank/DDBJ databases">
        <authorList>
            <person name="Kanost M."/>
        </authorList>
    </citation>
    <scope>NUCLEOTIDE SEQUENCE</scope>
</reference>
<accession>A0A921ZLH9</accession>
<dbReference type="Proteomes" id="UP000791440">
    <property type="component" value="Unassembled WGS sequence"/>
</dbReference>
<sequence>MKFTRCSRALERLPCTTQPNGVSDATGWFLLPFLVLVANSRCQLSCPMRMRGRTSRGSRCATNSSRCRQSRTASRDIFCVASFKSFTVCASICWVRRFSPCPLILNDTRRDPALFLVVPSYVHMCSGSSGPSIPMLFARSSSTRETVDPSSRSAKVSTAFLGPKMRTGAILRKDTRGTHAELTCSLLCDSSFFDSTGLCVE</sequence>
<evidence type="ECO:0000313" key="1">
    <source>
        <dbReference type="EMBL" id="KAG6460020.1"/>
    </source>
</evidence>
<keyword evidence="2" id="KW-1185">Reference proteome</keyword>
<comment type="caution">
    <text evidence="1">The sequence shown here is derived from an EMBL/GenBank/DDBJ whole genome shotgun (WGS) entry which is preliminary data.</text>
</comment>